<dbReference type="AlphaFoldDB" id="A0A3S5B622"/>
<protein>
    <submittedName>
        <fullName evidence="1">Uncharacterized protein</fullName>
    </submittedName>
</protein>
<sequence length="209" mass="23815">MAGTGVSWPTVGLFYQRRGTLSNEVTMTLKSVHLELVTLTQGTVNNASSRTDVVAGVDCFKNKDVIYHLPLDCLLDLLCSNDLALSQGEFELLNLIEKWHTDKANRLHEMQLGHEELLLEIEKNDCICLSLLRNCIRFQLLDVQLLQNWSHFHTLKDLGETKFLFSGFIVEKSLYLVHSALEDRKGIDELEAHRKWGRNVSSFIKCLSV</sequence>
<dbReference type="Proteomes" id="UP000784294">
    <property type="component" value="Unassembled WGS sequence"/>
</dbReference>
<evidence type="ECO:0000313" key="2">
    <source>
        <dbReference type="Proteomes" id="UP000784294"/>
    </source>
</evidence>
<dbReference type="EMBL" id="CAAALY010248315">
    <property type="protein sequence ID" value="VEL34751.1"/>
    <property type="molecule type" value="Genomic_DNA"/>
</dbReference>
<evidence type="ECO:0000313" key="1">
    <source>
        <dbReference type="EMBL" id="VEL34751.1"/>
    </source>
</evidence>
<gene>
    <name evidence="1" type="ORF">PXEA_LOCUS28191</name>
</gene>
<accession>A0A3S5B622</accession>
<keyword evidence="2" id="KW-1185">Reference proteome</keyword>
<comment type="caution">
    <text evidence="1">The sequence shown here is derived from an EMBL/GenBank/DDBJ whole genome shotgun (WGS) entry which is preliminary data.</text>
</comment>
<organism evidence="1 2">
    <name type="scientific">Protopolystoma xenopodis</name>
    <dbReference type="NCBI Taxonomy" id="117903"/>
    <lineage>
        <taxon>Eukaryota</taxon>
        <taxon>Metazoa</taxon>
        <taxon>Spiralia</taxon>
        <taxon>Lophotrochozoa</taxon>
        <taxon>Platyhelminthes</taxon>
        <taxon>Monogenea</taxon>
        <taxon>Polyopisthocotylea</taxon>
        <taxon>Polystomatidea</taxon>
        <taxon>Polystomatidae</taxon>
        <taxon>Protopolystoma</taxon>
    </lineage>
</organism>
<proteinExistence type="predicted"/>
<reference evidence="1" key="1">
    <citation type="submission" date="2018-11" db="EMBL/GenBank/DDBJ databases">
        <authorList>
            <consortium name="Pathogen Informatics"/>
        </authorList>
    </citation>
    <scope>NUCLEOTIDE SEQUENCE</scope>
</reference>
<name>A0A3S5B622_9PLAT</name>